<accession>A0A1I1ETZ4</accession>
<reference evidence="2 3" key="1">
    <citation type="submission" date="2016-10" db="EMBL/GenBank/DDBJ databases">
        <authorList>
            <person name="de Groot N.N."/>
        </authorList>
    </citation>
    <scope>NUCLEOTIDE SEQUENCE [LARGE SCALE GENOMIC DNA]</scope>
    <source>
        <strain evidence="2 3">DSM 22900</strain>
    </source>
</reference>
<dbReference type="STRING" id="623281.SAMN05421747_10215"/>
<evidence type="ECO:0000259" key="1">
    <source>
        <dbReference type="Pfam" id="PF13088"/>
    </source>
</evidence>
<dbReference type="PANTHER" id="PTHR38792">
    <property type="entry name" value="BNR/ASP-BOX REPEAT DOMAIN PROTEIN (AFU_ORTHOLOGUE AFUA_7G06430)-RELATED"/>
    <property type="match status" value="1"/>
</dbReference>
<dbReference type="InterPro" id="IPR011040">
    <property type="entry name" value="Sialidase"/>
</dbReference>
<dbReference type="AlphaFoldDB" id="A0A1I1ETZ4"/>
<dbReference type="Proteomes" id="UP000199577">
    <property type="component" value="Unassembled WGS sequence"/>
</dbReference>
<dbReference type="PANTHER" id="PTHR38792:SF3">
    <property type="entry name" value="BNR_ASP-BOX REPEAT DOMAIN PROTEIN (AFU_ORTHOLOGUE AFUA_7G06430)-RELATED"/>
    <property type="match status" value="1"/>
</dbReference>
<dbReference type="Pfam" id="PF13088">
    <property type="entry name" value="BNR_2"/>
    <property type="match status" value="1"/>
</dbReference>
<evidence type="ECO:0000313" key="2">
    <source>
        <dbReference type="EMBL" id="SFB90497.1"/>
    </source>
</evidence>
<gene>
    <name evidence="2" type="ORF">SAMN05421747_10215</name>
</gene>
<dbReference type="Gene3D" id="2.120.10.10">
    <property type="match status" value="1"/>
</dbReference>
<sequence>MVAFRFVIAQQVERNETFSKHRDIRIEWDSSTLQQLAPRGGRQLNYAGYPRVKRFRDGTAVAVYEADGNTELISSVDAGKTWSNPVVTFRGYSHTDAHGNEVKVNMANPEIIELENGDWVAACNYRPRRDEVVPFAIAISRSRDRGKTWSEPQVIYEAEPRFKDGCWEPAFLQLPDGTLQVYFANEAPYTASDEQEISMLASADNGQSWDTEPQTVSFRAGRRDGMPVPLLIDGEILVAIEDNKEGQFQPYIVRTGISDNWKAPVTADSPMREYALKDALPDSVYAGAPYLARLTTGEVLLSYQTTKGRGTDWEKSTMEVAIGDKTGRNFQYISQPFPVPTDREAKWNAITVWDDTTVVATSATNFDGGRIGAWMIFGRIVSGMPAAINQTDR</sequence>
<name>A0A1I1ETZ4_9SPHI</name>
<feature type="domain" description="Sialidase" evidence="1">
    <location>
        <begin position="137"/>
        <end position="214"/>
    </location>
</feature>
<proteinExistence type="predicted"/>
<dbReference type="SUPFAM" id="SSF50939">
    <property type="entry name" value="Sialidases"/>
    <property type="match status" value="1"/>
</dbReference>
<organism evidence="2 3">
    <name type="scientific">Parapedobacter composti</name>
    <dbReference type="NCBI Taxonomy" id="623281"/>
    <lineage>
        <taxon>Bacteria</taxon>
        <taxon>Pseudomonadati</taxon>
        <taxon>Bacteroidota</taxon>
        <taxon>Sphingobacteriia</taxon>
        <taxon>Sphingobacteriales</taxon>
        <taxon>Sphingobacteriaceae</taxon>
        <taxon>Parapedobacter</taxon>
    </lineage>
</organism>
<dbReference type="InterPro" id="IPR036278">
    <property type="entry name" value="Sialidase_sf"/>
</dbReference>
<keyword evidence="3" id="KW-1185">Reference proteome</keyword>
<dbReference type="RefSeq" id="WP_211657516.1">
    <property type="nucleotide sequence ID" value="NZ_FOLL01000002.1"/>
</dbReference>
<evidence type="ECO:0000313" key="3">
    <source>
        <dbReference type="Proteomes" id="UP000199577"/>
    </source>
</evidence>
<dbReference type="CDD" id="cd15482">
    <property type="entry name" value="Sialidase_non-viral"/>
    <property type="match status" value="1"/>
</dbReference>
<protein>
    <submittedName>
        <fullName evidence="2">BNR repeat-like domain-containing protein</fullName>
    </submittedName>
</protein>
<dbReference type="EMBL" id="FOLL01000002">
    <property type="protein sequence ID" value="SFB90497.1"/>
    <property type="molecule type" value="Genomic_DNA"/>
</dbReference>